<name>A0ABQ1G8D8_9SPHN</name>
<evidence type="ECO:0000259" key="8">
    <source>
        <dbReference type="SMART" id="SM00905"/>
    </source>
</evidence>
<accession>A0ABQ1G8D8</accession>
<evidence type="ECO:0000256" key="1">
    <source>
        <dbReference type="ARBA" id="ARBA00001353"/>
    </source>
</evidence>
<dbReference type="NCBIfam" id="TIGR00526">
    <property type="entry name" value="folB_dom"/>
    <property type="match status" value="1"/>
</dbReference>
<feature type="domain" description="Dihydroneopterin aldolase/epimerase" evidence="8">
    <location>
        <begin position="7"/>
        <end position="116"/>
    </location>
</feature>
<evidence type="ECO:0000256" key="2">
    <source>
        <dbReference type="ARBA" id="ARBA00005013"/>
    </source>
</evidence>
<keyword evidence="5" id="KW-0289">Folate biosynthesis</keyword>
<evidence type="ECO:0000256" key="7">
    <source>
        <dbReference type="ARBA" id="ARBA00032903"/>
    </source>
</evidence>
<keyword evidence="6" id="KW-0456">Lyase</keyword>
<proteinExistence type="inferred from homology"/>
<dbReference type="SMART" id="SM00905">
    <property type="entry name" value="FolB"/>
    <property type="match status" value="1"/>
</dbReference>
<dbReference type="InterPro" id="IPR043133">
    <property type="entry name" value="GTP-CH-I_C/QueF"/>
</dbReference>
<evidence type="ECO:0000256" key="4">
    <source>
        <dbReference type="ARBA" id="ARBA00013043"/>
    </source>
</evidence>
<dbReference type="EMBL" id="BMDW01000003">
    <property type="protein sequence ID" value="GGA38741.1"/>
    <property type="molecule type" value="Genomic_DNA"/>
</dbReference>
<dbReference type="Gene3D" id="3.30.1130.10">
    <property type="match status" value="1"/>
</dbReference>
<dbReference type="PANTHER" id="PTHR42844:SF1">
    <property type="entry name" value="DIHYDRONEOPTERIN ALDOLASE 1-RELATED"/>
    <property type="match status" value="1"/>
</dbReference>
<evidence type="ECO:0000313" key="10">
    <source>
        <dbReference type="Proteomes" id="UP000618591"/>
    </source>
</evidence>
<comment type="catalytic activity">
    <reaction evidence="1">
        <text>7,8-dihydroneopterin = 6-hydroxymethyl-7,8-dihydropterin + glycolaldehyde</text>
        <dbReference type="Rhea" id="RHEA:10540"/>
        <dbReference type="ChEBI" id="CHEBI:17001"/>
        <dbReference type="ChEBI" id="CHEBI:17071"/>
        <dbReference type="ChEBI" id="CHEBI:44841"/>
        <dbReference type="EC" id="4.1.2.25"/>
    </reaction>
</comment>
<dbReference type="SUPFAM" id="SSF55620">
    <property type="entry name" value="Tetrahydrobiopterin biosynthesis enzymes-like"/>
    <property type="match status" value="1"/>
</dbReference>
<evidence type="ECO:0000256" key="5">
    <source>
        <dbReference type="ARBA" id="ARBA00022909"/>
    </source>
</evidence>
<dbReference type="EC" id="4.1.2.25" evidence="4"/>
<evidence type="ECO:0000313" key="9">
    <source>
        <dbReference type="EMBL" id="GGA38741.1"/>
    </source>
</evidence>
<comment type="caution">
    <text evidence="9">The sequence shown here is derived from an EMBL/GenBank/DDBJ whole genome shotgun (WGS) entry which is preliminary data.</text>
</comment>
<evidence type="ECO:0000256" key="3">
    <source>
        <dbReference type="ARBA" id="ARBA00005708"/>
    </source>
</evidence>
<protein>
    <recommendedName>
        <fullName evidence="4">dihydroneopterin aldolase</fullName>
        <ecNumber evidence="4">4.1.2.25</ecNumber>
    </recommendedName>
    <alternativeName>
        <fullName evidence="7">7,8-dihydroneopterin aldolase</fullName>
    </alternativeName>
</protein>
<evidence type="ECO:0000256" key="6">
    <source>
        <dbReference type="ARBA" id="ARBA00023239"/>
    </source>
</evidence>
<organism evidence="9 10">
    <name type="scientific">Sphingomonas psychrolutea</name>
    <dbReference type="NCBI Taxonomy" id="1259676"/>
    <lineage>
        <taxon>Bacteria</taxon>
        <taxon>Pseudomonadati</taxon>
        <taxon>Pseudomonadota</taxon>
        <taxon>Alphaproteobacteria</taxon>
        <taxon>Sphingomonadales</taxon>
        <taxon>Sphingomonadaceae</taxon>
        <taxon>Sphingomonas</taxon>
    </lineage>
</organism>
<sequence length="118" mass="12891">MTVRFTTILEGLEVVMGLGIHPEELAAPQRVIVSVRMEVAYAAPPAEDRIDAVLDYDFVRSGVQALVANQHFHLQETLCEAIAALCLSDARVEQVTVRTSKPDIYPDAAVGCEVVRGR</sequence>
<dbReference type="Proteomes" id="UP000618591">
    <property type="component" value="Unassembled WGS sequence"/>
</dbReference>
<comment type="pathway">
    <text evidence="2">Cofactor biosynthesis; tetrahydrofolate biosynthesis; 2-amino-4-hydroxy-6-hydroxymethyl-7,8-dihydropteridine diphosphate from 7,8-dihydroneopterin triphosphate: step 3/4.</text>
</comment>
<reference evidence="10" key="1">
    <citation type="journal article" date="2019" name="Int. J. Syst. Evol. Microbiol.">
        <title>The Global Catalogue of Microorganisms (GCM) 10K type strain sequencing project: providing services to taxonomists for standard genome sequencing and annotation.</title>
        <authorList>
            <consortium name="The Broad Institute Genomics Platform"/>
            <consortium name="The Broad Institute Genome Sequencing Center for Infectious Disease"/>
            <person name="Wu L."/>
            <person name="Ma J."/>
        </authorList>
    </citation>
    <scope>NUCLEOTIDE SEQUENCE [LARGE SCALE GENOMIC DNA]</scope>
    <source>
        <strain evidence="10">CGMCC 1.10106</strain>
    </source>
</reference>
<dbReference type="InterPro" id="IPR006156">
    <property type="entry name" value="Dihydroneopterin_aldolase"/>
</dbReference>
<dbReference type="PANTHER" id="PTHR42844">
    <property type="entry name" value="DIHYDRONEOPTERIN ALDOLASE 1-RELATED"/>
    <property type="match status" value="1"/>
</dbReference>
<dbReference type="Pfam" id="PF02152">
    <property type="entry name" value="FolB"/>
    <property type="match status" value="1"/>
</dbReference>
<comment type="similarity">
    <text evidence="3">Belongs to the DHNA family.</text>
</comment>
<dbReference type="InterPro" id="IPR006157">
    <property type="entry name" value="FolB_dom"/>
</dbReference>
<gene>
    <name evidence="9" type="primary">folB</name>
    <name evidence="9" type="ORF">GCM10011395_06310</name>
</gene>
<dbReference type="RefSeq" id="WP_188445417.1">
    <property type="nucleotide sequence ID" value="NZ_BMDW01000003.1"/>
</dbReference>
<keyword evidence="10" id="KW-1185">Reference proteome</keyword>